<keyword evidence="3" id="KW-1185">Reference proteome</keyword>
<dbReference type="Gene3D" id="2.10.25.10">
    <property type="entry name" value="Laminin"/>
    <property type="match status" value="1"/>
</dbReference>
<dbReference type="Proteomes" id="UP000269396">
    <property type="component" value="Unassembled WGS sequence"/>
</dbReference>
<dbReference type="InterPro" id="IPR000742">
    <property type="entry name" value="EGF"/>
</dbReference>
<name>A0A183PWF5_9TREM</name>
<dbReference type="STRING" id="31246.A0A183PWF5"/>
<gene>
    <name evidence="2" type="ORF">SMTD_LOCUS18692</name>
</gene>
<evidence type="ECO:0000256" key="1">
    <source>
        <dbReference type="PROSITE-ProRule" id="PRU00076"/>
    </source>
</evidence>
<reference evidence="2 3" key="1">
    <citation type="submission" date="2018-11" db="EMBL/GenBank/DDBJ databases">
        <authorList>
            <consortium name="Pathogen Informatics"/>
        </authorList>
    </citation>
    <scope>NUCLEOTIDE SEQUENCE [LARGE SCALE GENOMIC DNA]</scope>
    <source>
        <strain>Denwood</strain>
        <strain evidence="3">Zambia</strain>
    </source>
</reference>
<dbReference type="PROSITE" id="PS50026">
    <property type="entry name" value="EGF_3"/>
    <property type="match status" value="1"/>
</dbReference>
<dbReference type="SUPFAM" id="SSF57196">
    <property type="entry name" value="EGF/Laminin"/>
    <property type="match status" value="1"/>
</dbReference>
<dbReference type="AlphaFoldDB" id="A0A183PWF5"/>
<evidence type="ECO:0000313" key="2">
    <source>
        <dbReference type="EMBL" id="VDP77792.1"/>
    </source>
</evidence>
<keyword evidence="1" id="KW-0245">EGF-like domain</keyword>
<organism evidence="2 3">
    <name type="scientific">Schistosoma mattheei</name>
    <dbReference type="NCBI Taxonomy" id="31246"/>
    <lineage>
        <taxon>Eukaryota</taxon>
        <taxon>Metazoa</taxon>
        <taxon>Spiralia</taxon>
        <taxon>Lophotrochozoa</taxon>
        <taxon>Platyhelminthes</taxon>
        <taxon>Trematoda</taxon>
        <taxon>Digenea</taxon>
        <taxon>Strigeidida</taxon>
        <taxon>Schistosomatoidea</taxon>
        <taxon>Schistosomatidae</taxon>
        <taxon>Schistosoma</taxon>
    </lineage>
</organism>
<sequence>MSEMKLKGPLLIHLSGRIQQHFKLIGIHVHFYLFIYLIFDKGCLGNFSINGLPPFDLLNMAKLKYAKNWTLPVCRDQIVDNCHYRPKGVLNCNQIQRIQNHSTITRTNKNIDGNNDNNKLFQPYCLNDGICLHTWLGVKCACELTTFDGHRCIKGQ</sequence>
<proteinExistence type="predicted"/>
<comment type="caution">
    <text evidence="1">Lacks conserved residue(s) required for the propagation of feature annotation.</text>
</comment>
<protein>
    <submittedName>
        <fullName evidence="2">Uncharacterized protein</fullName>
    </submittedName>
</protein>
<dbReference type="EMBL" id="UZAL01040946">
    <property type="protein sequence ID" value="VDP77792.1"/>
    <property type="molecule type" value="Genomic_DNA"/>
</dbReference>
<accession>A0A183PWF5</accession>
<evidence type="ECO:0000313" key="3">
    <source>
        <dbReference type="Proteomes" id="UP000269396"/>
    </source>
</evidence>